<protein>
    <submittedName>
        <fullName evidence="3">CLUMA_CG018163, isoform A</fullName>
    </submittedName>
</protein>
<accession>A0A1J1IZD0</accession>
<dbReference type="PANTHER" id="PTHR10887:SF419">
    <property type="entry name" value="RNA HELICASE MOV10L1"/>
    <property type="match status" value="1"/>
</dbReference>
<dbReference type="InterPro" id="IPR047187">
    <property type="entry name" value="SF1_C_Upf1"/>
</dbReference>
<feature type="domain" description="DNA2/NAM7 helicase helicase" evidence="1">
    <location>
        <begin position="487"/>
        <end position="557"/>
    </location>
</feature>
<dbReference type="Pfam" id="PF13086">
    <property type="entry name" value="AAA_11"/>
    <property type="match status" value="2"/>
</dbReference>
<dbReference type="AlphaFoldDB" id="A0A1J1IZD0"/>
<dbReference type="Proteomes" id="UP000183832">
    <property type="component" value="Unassembled WGS sequence"/>
</dbReference>
<dbReference type="InterPro" id="IPR041679">
    <property type="entry name" value="DNA2/NAM7-like_C"/>
</dbReference>
<dbReference type="GO" id="GO:0005829">
    <property type="term" value="C:cytosol"/>
    <property type="evidence" value="ECO:0007669"/>
    <property type="project" value="TreeGrafter"/>
</dbReference>
<evidence type="ECO:0000313" key="4">
    <source>
        <dbReference type="Proteomes" id="UP000183832"/>
    </source>
</evidence>
<name>A0A1J1IZD0_9DIPT</name>
<dbReference type="CDD" id="cd18808">
    <property type="entry name" value="SF1_C_Upf1"/>
    <property type="match status" value="1"/>
</dbReference>
<keyword evidence="4" id="KW-1185">Reference proteome</keyword>
<feature type="domain" description="DNA2/NAM7 helicase-like C-terminal" evidence="2">
    <location>
        <begin position="572"/>
        <end position="770"/>
    </location>
</feature>
<dbReference type="InterPro" id="IPR041677">
    <property type="entry name" value="DNA2/NAM7_AAA_11"/>
</dbReference>
<organism evidence="3 4">
    <name type="scientific">Clunio marinus</name>
    <dbReference type="NCBI Taxonomy" id="568069"/>
    <lineage>
        <taxon>Eukaryota</taxon>
        <taxon>Metazoa</taxon>
        <taxon>Ecdysozoa</taxon>
        <taxon>Arthropoda</taxon>
        <taxon>Hexapoda</taxon>
        <taxon>Insecta</taxon>
        <taxon>Pterygota</taxon>
        <taxon>Neoptera</taxon>
        <taxon>Endopterygota</taxon>
        <taxon>Diptera</taxon>
        <taxon>Nematocera</taxon>
        <taxon>Chironomoidea</taxon>
        <taxon>Chironomidae</taxon>
        <taxon>Clunio</taxon>
    </lineage>
</organism>
<dbReference type="GO" id="GO:0004386">
    <property type="term" value="F:helicase activity"/>
    <property type="evidence" value="ECO:0007669"/>
    <property type="project" value="InterPro"/>
</dbReference>
<gene>
    <name evidence="3" type="ORF">CLUMA_CG018163</name>
</gene>
<reference evidence="3 4" key="1">
    <citation type="submission" date="2015-04" db="EMBL/GenBank/DDBJ databases">
        <authorList>
            <person name="Syromyatnikov M.Y."/>
            <person name="Popov V.N."/>
        </authorList>
    </citation>
    <scope>NUCLEOTIDE SEQUENCE [LARGE SCALE GENOMIC DNA]</scope>
</reference>
<feature type="domain" description="DNA2/NAM7 helicase helicase" evidence="1">
    <location>
        <begin position="376"/>
        <end position="447"/>
    </location>
</feature>
<evidence type="ECO:0000259" key="2">
    <source>
        <dbReference type="Pfam" id="PF13087"/>
    </source>
</evidence>
<dbReference type="EMBL" id="CVRI01000064">
    <property type="protein sequence ID" value="CRL05448.1"/>
    <property type="molecule type" value="Genomic_DNA"/>
</dbReference>
<evidence type="ECO:0000259" key="1">
    <source>
        <dbReference type="Pfam" id="PF13086"/>
    </source>
</evidence>
<dbReference type="Pfam" id="PF13087">
    <property type="entry name" value="AAA_12"/>
    <property type="match status" value="1"/>
</dbReference>
<dbReference type="InterPro" id="IPR045055">
    <property type="entry name" value="DNA2/NAM7-like"/>
</dbReference>
<dbReference type="GO" id="GO:0043186">
    <property type="term" value="C:P granule"/>
    <property type="evidence" value="ECO:0007669"/>
    <property type="project" value="TreeGrafter"/>
</dbReference>
<sequence length="831" mass="95659">MPRRPRKTRNIAINFSEYKYLPTTYISTRDINNNAKTGNVMKAECEFDYPAEKITMTYYSGHLIFQPKKISVYFKKKLFWNEKILFNTNVKANEDFRITIFFRKIPIDFFDFSDDRIFTFLFEFNALNESLFTTIYEVKLPVLKLNELRYKAPGVTFPNPTVRAMCRQQFKMNEDNSEEEIQKVIILEEFRILPLVERYKAFGYVEMTNLFLDIENSFELDLLGKLTINNSSVYQISVIFYKIDTPGQIPRAASSVCLTPMEALSSGLDSTEIKKLQISCPIVGYHPKYVLVEIKRKAKMIESRIKAKERFRVEFCPNFASSAAAQRSLRSIESNKFKHFFLDFKRISLPMKAKNSKNCDEKFKIVQWMNEKVKSSHSQMQAVINIVNRSSFPSPYIVFGPPGTGKTSTLVEAVAQIVKLQPSAKILITVNSNSACDEVGQRLLAFMGINKLFRFYSPYFSTKMNRVHPKLKCCSNLKRSYHIAPSKQEFESYNVIICTLVTSARLRHMNSSHFDYIFVDECASSAEAFVTIPISNSISNIAYFKALIVLLGDPKQLGQILRTFHSERYGFNLSMMERVMKMKAYEFGDNGYDSNFIVQLTDNFRSHVSILDYSNKQFYNSILKAKQADNIANFAIGWRMLPNPKVPVIFHASWTPSSDENTSKFNTGDISIVINYVRNLLKHGINGKKVSMGDIGIISPYAAQRERLQEIFPSGLEIGTVEYFQGREKLIIILSCVRSKTPTVGFLKNEKRLNVALTRAKALLIVVGNPETLGKNEFWRKFIKLCRDQKATVGKIPNWLWSKDKSPTDTEEDKDEIIRLEEMMNDLGMED</sequence>
<dbReference type="OrthoDB" id="6513042at2759"/>
<dbReference type="SUPFAM" id="SSF52540">
    <property type="entry name" value="P-loop containing nucleoside triphosphate hydrolases"/>
    <property type="match status" value="1"/>
</dbReference>
<dbReference type="PANTHER" id="PTHR10887">
    <property type="entry name" value="DNA2/NAM7 HELICASE FAMILY"/>
    <property type="match status" value="1"/>
</dbReference>
<proteinExistence type="predicted"/>
<dbReference type="GO" id="GO:0035194">
    <property type="term" value="P:regulatory ncRNA-mediated post-transcriptional gene silencing"/>
    <property type="evidence" value="ECO:0007669"/>
    <property type="project" value="TreeGrafter"/>
</dbReference>
<dbReference type="STRING" id="568069.A0A1J1IZD0"/>
<evidence type="ECO:0000313" key="3">
    <source>
        <dbReference type="EMBL" id="CRL05448.1"/>
    </source>
</evidence>
<dbReference type="InterPro" id="IPR027417">
    <property type="entry name" value="P-loop_NTPase"/>
</dbReference>
<dbReference type="Gene3D" id="3.40.50.300">
    <property type="entry name" value="P-loop containing nucleotide triphosphate hydrolases"/>
    <property type="match status" value="2"/>
</dbReference>